<dbReference type="Proteomes" id="UP000579945">
    <property type="component" value="Unassembled WGS sequence"/>
</dbReference>
<dbReference type="RefSeq" id="WP_183663132.1">
    <property type="nucleotide sequence ID" value="NZ_JACIBV010000003.1"/>
</dbReference>
<dbReference type="GeneID" id="95395971"/>
<sequence length="822" mass="89677">MIAKVLKGSRTYGLLRYLFGPGRHEEHTNPHMVAAWDLHEADPAAEPEHLRDAALYTLAQHLDRPLEYAAGTIAQHVWHTSVRLAPGDPLLSDEQWAHIARRIVVAGGLSSEGDDQGCRWVAVRHADDHIHIVGTLVRQDGAQPRLHGDFYRLREECRVLERELGIRVTAEADRTAAPAPKRAERAKAHRVLRDRLSSREQLEVRVRRIAVEATGEADFIKRLRAARVLVKLRELPSGDVGGYAVALPGDVAPGGKPVWYSGSRLAPDLSLPRVRQRWEAMPAAAVRDRAGRTRSGAASAGAKQVRIAAWQEAAAAIGDATAVLRRSDAPEAAAAAAALADLLTAAASRSPASVRRELEVAARHMERLGREPWREMNQAATRTRGALRMVLQAGGMLGRSDENAVVMAFVVAAVLAAQALHGRMLARRKYAHARIAGLAAARLQYAAELLGARPRARADHAAARRPELQQALRSTVAGRADAEAILRGPEWPALAGLLRRIAQLGHDPATVVAEVVSWRPLRDDPKSPARRDAQVIMWRLESWMAGQVRVPAAERSAVRAAARPAAGSPRRPSTFAPDAFLEPSRLRELVRTAVRGHVDVDLLVNDQSWPRLAAVLTEIGWAGHDVERALRTVVTERPLRRDPTSPSRSDAQVLTWRLRRWLEEVPAAPDTHRAQRRSSRLVTEPNATADAGAVAASAAEQTIIRPGDDRVFQRAVVAVVESQTCSPERLERALWVRPDKAKDLVRLLGERGIVVAGGDGGYRVLVGVDHLPALREALAERSSRAAQLSSSTARSRPTRTDKPAPSSPPGEAPPMRRRPGAR</sequence>
<comment type="caution">
    <text evidence="2">The sequence shown here is derived from an EMBL/GenBank/DDBJ whole genome shotgun (WGS) entry which is preliminary data.</text>
</comment>
<feature type="compositionally biased region" description="Low complexity" evidence="1">
    <location>
        <begin position="784"/>
        <end position="795"/>
    </location>
</feature>
<reference evidence="2 3" key="1">
    <citation type="submission" date="2020-08" db="EMBL/GenBank/DDBJ databases">
        <title>Sequencing the genomes of 1000 actinobacteria strains.</title>
        <authorList>
            <person name="Klenk H.-P."/>
        </authorList>
    </citation>
    <scope>NUCLEOTIDE SEQUENCE [LARGE SCALE GENOMIC DNA]</scope>
    <source>
        <strain evidence="2 3">DSM 44320</strain>
    </source>
</reference>
<evidence type="ECO:0008006" key="4">
    <source>
        <dbReference type="Google" id="ProtNLM"/>
    </source>
</evidence>
<accession>A0A7W5VB80</accession>
<name>A0A7W5VB80_9ACTN</name>
<dbReference type="EMBL" id="JACIBV010000003">
    <property type="protein sequence ID" value="MBB3734086.1"/>
    <property type="molecule type" value="Genomic_DNA"/>
</dbReference>
<organism evidence="2 3">
    <name type="scientific">Nonomuraea dietziae</name>
    <dbReference type="NCBI Taxonomy" id="65515"/>
    <lineage>
        <taxon>Bacteria</taxon>
        <taxon>Bacillati</taxon>
        <taxon>Actinomycetota</taxon>
        <taxon>Actinomycetes</taxon>
        <taxon>Streptosporangiales</taxon>
        <taxon>Streptosporangiaceae</taxon>
        <taxon>Nonomuraea</taxon>
    </lineage>
</organism>
<protein>
    <recommendedName>
        <fullName evidence="4">Mobilization protein</fullName>
    </recommendedName>
</protein>
<feature type="region of interest" description="Disordered" evidence="1">
    <location>
        <begin position="782"/>
        <end position="822"/>
    </location>
</feature>
<gene>
    <name evidence="2" type="ORF">FHR33_010039</name>
</gene>
<proteinExistence type="predicted"/>
<evidence type="ECO:0000313" key="3">
    <source>
        <dbReference type="Proteomes" id="UP000579945"/>
    </source>
</evidence>
<dbReference type="AlphaFoldDB" id="A0A7W5VB80"/>
<evidence type="ECO:0000256" key="1">
    <source>
        <dbReference type="SAM" id="MobiDB-lite"/>
    </source>
</evidence>
<evidence type="ECO:0000313" key="2">
    <source>
        <dbReference type="EMBL" id="MBB3734086.1"/>
    </source>
</evidence>
<keyword evidence="3" id="KW-1185">Reference proteome</keyword>